<feature type="domain" description="Spore germination protein N-terminal" evidence="9">
    <location>
        <begin position="22"/>
        <end position="199"/>
    </location>
</feature>
<evidence type="ECO:0000256" key="7">
    <source>
        <dbReference type="ARBA" id="ARBA00023288"/>
    </source>
</evidence>
<dbReference type="Proteomes" id="UP001267290">
    <property type="component" value="Unassembled WGS sequence"/>
</dbReference>
<protein>
    <submittedName>
        <fullName evidence="10">Ger(X)C family germination protein</fullName>
    </submittedName>
</protein>
<keyword evidence="4" id="KW-0732">Signal</keyword>
<dbReference type="EMBL" id="JAVDSB010000002">
    <property type="protein sequence ID" value="MDR6550642.1"/>
    <property type="molecule type" value="Genomic_DNA"/>
</dbReference>
<dbReference type="InterPro" id="IPR057336">
    <property type="entry name" value="GerAC_N"/>
</dbReference>
<dbReference type="InterPro" id="IPR038501">
    <property type="entry name" value="Spore_GerAC_C_sf"/>
</dbReference>
<feature type="domain" description="Spore germination GerAC-like C-terminal" evidence="8">
    <location>
        <begin position="219"/>
        <end position="376"/>
    </location>
</feature>
<evidence type="ECO:0000259" key="8">
    <source>
        <dbReference type="Pfam" id="PF05504"/>
    </source>
</evidence>
<sequence length="385" mass="44259">MKIIIKTYIVFTILLVVSGCWDSKTIQNMTYVTALGLDYEEGHFIAYIQVLNFSNVAKSDKLELGKNVPVWIGKGEGKTVVEALSSIYATSQIRVFWGHIKAIVLKEGVLNNKLALRQIYDAIDRYHEVRYNILLYTTKESFSDILTQKSVLNLSPLDTIMDSPEENFAQRSFIQPQYGYKQIAQLNEKGRTVILPTLSTTKKEWQEDRKEKPMFKINGAYAMQEHVLTGWFSEDDLKGVRWFDKKSNRVFVQIPDNKKPEGSLVLSKPHPKIETLIDQDKARFNLTIKVRAVVEEMTKNVSVKMMEEQAAQVVREEILSTYRKGLSTQTDLLNLFGEIYRNKPQAWHRLHDGGHLVLKEDSINKIDVKVKITQTGKYKGRVLPE</sequence>
<name>A0ABU1NUX7_9BACL</name>
<keyword evidence="6" id="KW-0564">Palmitate</keyword>
<dbReference type="PANTHER" id="PTHR35789:SF1">
    <property type="entry name" value="SPORE GERMINATION PROTEIN B3"/>
    <property type="match status" value="1"/>
</dbReference>
<dbReference type="InterPro" id="IPR046953">
    <property type="entry name" value="Spore_GerAC-like_C"/>
</dbReference>
<evidence type="ECO:0000256" key="3">
    <source>
        <dbReference type="ARBA" id="ARBA00022544"/>
    </source>
</evidence>
<keyword evidence="7" id="KW-0449">Lipoprotein</keyword>
<reference evidence="10 11" key="1">
    <citation type="submission" date="2023-07" db="EMBL/GenBank/DDBJ databases">
        <title>Sorghum-associated microbial communities from plants grown in Nebraska, USA.</title>
        <authorList>
            <person name="Schachtman D."/>
        </authorList>
    </citation>
    <scope>NUCLEOTIDE SEQUENCE [LARGE SCALE GENOMIC DNA]</scope>
    <source>
        <strain evidence="10 11">CC258</strain>
    </source>
</reference>
<dbReference type="Pfam" id="PF05504">
    <property type="entry name" value="Spore_GerAC"/>
    <property type="match status" value="1"/>
</dbReference>
<dbReference type="RefSeq" id="WP_310225639.1">
    <property type="nucleotide sequence ID" value="NZ_JAVDSB010000002.1"/>
</dbReference>
<keyword evidence="5" id="KW-0472">Membrane</keyword>
<evidence type="ECO:0000256" key="5">
    <source>
        <dbReference type="ARBA" id="ARBA00023136"/>
    </source>
</evidence>
<gene>
    <name evidence="10" type="ORF">J2736_001829</name>
</gene>
<keyword evidence="3" id="KW-0309">Germination</keyword>
<accession>A0ABU1NUX7</accession>
<comment type="caution">
    <text evidence="10">The sequence shown here is derived from an EMBL/GenBank/DDBJ whole genome shotgun (WGS) entry which is preliminary data.</text>
</comment>
<evidence type="ECO:0000259" key="9">
    <source>
        <dbReference type="Pfam" id="PF25198"/>
    </source>
</evidence>
<evidence type="ECO:0000313" key="11">
    <source>
        <dbReference type="Proteomes" id="UP001267290"/>
    </source>
</evidence>
<dbReference type="PROSITE" id="PS51257">
    <property type="entry name" value="PROKAR_LIPOPROTEIN"/>
    <property type="match status" value="1"/>
</dbReference>
<dbReference type="Pfam" id="PF25198">
    <property type="entry name" value="Spore_GerAC_N"/>
    <property type="match status" value="1"/>
</dbReference>
<dbReference type="InterPro" id="IPR008844">
    <property type="entry name" value="Spore_GerAC-like"/>
</dbReference>
<comment type="subcellular location">
    <subcellularLocation>
        <location evidence="1">Membrane</location>
        <topology evidence="1">Lipid-anchor</topology>
    </subcellularLocation>
</comment>
<evidence type="ECO:0000313" key="10">
    <source>
        <dbReference type="EMBL" id="MDR6550642.1"/>
    </source>
</evidence>
<evidence type="ECO:0000256" key="6">
    <source>
        <dbReference type="ARBA" id="ARBA00023139"/>
    </source>
</evidence>
<dbReference type="PANTHER" id="PTHR35789">
    <property type="entry name" value="SPORE GERMINATION PROTEIN B3"/>
    <property type="match status" value="1"/>
</dbReference>
<keyword evidence="11" id="KW-1185">Reference proteome</keyword>
<proteinExistence type="inferred from homology"/>
<evidence type="ECO:0000256" key="1">
    <source>
        <dbReference type="ARBA" id="ARBA00004635"/>
    </source>
</evidence>
<evidence type="ECO:0000256" key="2">
    <source>
        <dbReference type="ARBA" id="ARBA00007886"/>
    </source>
</evidence>
<evidence type="ECO:0000256" key="4">
    <source>
        <dbReference type="ARBA" id="ARBA00022729"/>
    </source>
</evidence>
<dbReference type="NCBIfam" id="TIGR02887">
    <property type="entry name" value="spore_ger_x_C"/>
    <property type="match status" value="1"/>
</dbReference>
<organism evidence="10 11">
    <name type="scientific">Paenibacillus qinlingensis</name>
    <dbReference type="NCBI Taxonomy" id="1837343"/>
    <lineage>
        <taxon>Bacteria</taxon>
        <taxon>Bacillati</taxon>
        <taxon>Bacillota</taxon>
        <taxon>Bacilli</taxon>
        <taxon>Bacillales</taxon>
        <taxon>Paenibacillaceae</taxon>
        <taxon>Paenibacillus</taxon>
    </lineage>
</organism>
<comment type="similarity">
    <text evidence="2">Belongs to the GerABKC lipoprotein family.</text>
</comment>
<dbReference type="Gene3D" id="3.30.300.210">
    <property type="entry name" value="Nutrient germinant receptor protein C, domain 3"/>
    <property type="match status" value="1"/>
</dbReference>